<keyword evidence="1" id="KW-0472">Membrane</keyword>
<proteinExistence type="predicted"/>
<dbReference type="VEuPathDB" id="FungiDB:PHYBLDRAFT_63158"/>
<dbReference type="AlphaFoldDB" id="A0A162UNP2"/>
<keyword evidence="3" id="KW-1185">Reference proteome</keyword>
<dbReference type="Proteomes" id="UP000077315">
    <property type="component" value="Unassembled WGS sequence"/>
</dbReference>
<keyword evidence="1" id="KW-1133">Transmembrane helix</keyword>
<evidence type="ECO:0000313" key="2">
    <source>
        <dbReference type="EMBL" id="OAD76633.1"/>
    </source>
</evidence>
<evidence type="ECO:0000313" key="3">
    <source>
        <dbReference type="Proteomes" id="UP000077315"/>
    </source>
</evidence>
<keyword evidence="1" id="KW-0812">Transmembrane</keyword>
<evidence type="ECO:0000256" key="1">
    <source>
        <dbReference type="SAM" id="Phobius"/>
    </source>
</evidence>
<gene>
    <name evidence="2" type="ORF">PHYBLDRAFT_63158</name>
</gene>
<name>A0A162UNP2_PHYB8</name>
<reference evidence="3" key="1">
    <citation type="submission" date="2015-06" db="EMBL/GenBank/DDBJ databases">
        <title>Expansion of signal transduction pathways in fungi by whole-genome duplication.</title>
        <authorList>
            <consortium name="DOE Joint Genome Institute"/>
            <person name="Corrochano L.M."/>
            <person name="Kuo A."/>
            <person name="Marcet-Houben M."/>
            <person name="Polaino S."/>
            <person name="Salamov A."/>
            <person name="Villalobos J.M."/>
            <person name="Alvarez M.I."/>
            <person name="Avalos J."/>
            <person name="Benito E.P."/>
            <person name="Benoit I."/>
            <person name="Burger G."/>
            <person name="Camino L.P."/>
            <person name="Canovas D."/>
            <person name="Cerda-Olmedo E."/>
            <person name="Cheng J.-F."/>
            <person name="Dominguez A."/>
            <person name="Elias M."/>
            <person name="Eslava A.P."/>
            <person name="Glaser F."/>
            <person name="Grimwood J."/>
            <person name="Gutierrez G."/>
            <person name="Heitman J."/>
            <person name="Henrissat B."/>
            <person name="Iturriaga E.A."/>
            <person name="Lang B.F."/>
            <person name="Lavin J.L."/>
            <person name="Lee S."/>
            <person name="Li W."/>
            <person name="Lindquist E."/>
            <person name="Lopez-Garcia S."/>
            <person name="Luque E.M."/>
            <person name="Marcos A.T."/>
            <person name="Martin J."/>
            <person name="McCluskey K."/>
            <person name="Medina H.R."/>
            <person name="Miralles-Duran A."/>
            <person name="Miyazaki A."/>
            <person name="Munoz-Torres E."/>
            <person name="Oguiza J.A."/>
            <person name="Ohm R."/>
            <person name="Olmedo M."/>
            <person name="Orejas M."/>
            <person name="Ortiz-Castellanos L."/>
            <person name="Pisabarro A.G."/>
            <person name="Rodriguez-Romero J."/>
            <person name="Ruiz-Herrera J."/>
            <person name="Ruiz-Vazquez R."/>
            <person name="Sanz C."/>
            <person name="Schackwitz W."/>
            <person name="Schmutz J."/>
            <person name="Shahriari M."/>
            <person name="Shelest E."/>
            <person name="Silva-Franco F."/>
            <person name="Soanes D."/>
            <person name="Syed K."/>
            <person name="Tagua V.G."/>
            <person name="Talbot N.J."/>
            <person name="Thon M."/>
            <person name="De vries R.P."/>
            <person name="Wiebenga A."/>
            <person name="Yadav J.S."/>
            <person name="Braun E.L."/>
            <person name="Baker S."/>
            <person name="Garre V."/>
            <person name="Horwitz B."/>
            <person name="Torres-Martinez S."/>
            <person name="Idnurm A."/>
            <person name="Herrera-Estrella A."/>
            <person name="Gabaldon T."/>
            <person name="Grigoriev I.V."/>
        </authorList>
    </citation>
    <scope>NUCLEOTIDE SEQUENCE [LARGE SCALE GENOMIC DNA]</scope>
    <source>
        <strain evidence="3">NRRL 1555(-)</strain>
    </source>
</reference>
<dbReference type="EMBL" id="KV440975">
    <property type="protein sequence ID" value="OAD76633.1"/>
    <property type="molecule type" value="Genomic_DNA"/>
</dbReference>
<protein>
    <submittedName>
        <fullName evidence="2">Uncharacterized protein</fullName>
    </submittedName>
</protein>
<sequence length="139" mass="16471">MYCENTTRDCMDFGMKMSKYIGVVRRVLLFFLVTSPDTFVISLYSTRDAFEEKFFPLKKSVFQEDLSRSEQYIRFVEIFLCVLFDVSIHDLKLQVRVRVKFIGNLPAEYYEARSTEKVNSNYAIYQDLIQVSICLKEYS</sequence>
<feature type="transmembrane region" description="Helical" evidence="1">
    <location>
        <begin position="23"/>
        <end position="44"/>
    </location>
</feature>
<accession>A0A162UNP2</accession>
<organism evidence="2 3">
    <name type="scientific">Phycomyces blakesleeanus (strain ATCC 8743b / DSM 1359 / FGSC 10004 / NBRC 33097 / NRRL 1555)</name>
    <dbReference type="NCBI Taxonomy" id="763407"/>
    <lineage>
        <taxon>Eukaryota</taxon>
        <taxon>Fungi</taxon>
        <taxon>Fungi incertae sedis</taxon>
        <taxon>Mucoromycota</taxon>
        <taxon>Mucoromycotina</taxon>
        <taxon>Mucoromycetes</taxon>
        <taxon>Mucorales</taxon>
        <taxon>Phycomycetaceae</taxon>
        <taxon>Phycomyces</taxon>
    </lineage>
</organism>
<dbReference type="InParanoid" id="A0A162UNP2"/>
<dbReference type="GeneID" id="29001983"/>
<dbReference type="RefSeq" id="XP_018294673.1">
    <property type="nucleotide sequence ID" value="XM_018441077.1"/>
</dbReference>